<sequence>MESLTSFDDLCYKNATQFGIDEVTAADRLPHLYDSSFDKFVGDGTSTRSSSPSRADLAHPRFKWLKRTTIPAFSSRP</sequence>
<accession>A0A2P5EA19</accession>
<dbReference type="EMBL" id="JXTC01000196">
    <property type="protein sequence ID" value="PON82376.1"/>
    <property type="molecule type" value="Genomic_DNA"/>
</dbReference>
<dbReference type="Proteomes" id="UP000237000">
    <property type="component" value="Unassembled WGS sequence"/>
</dbReference>
<dbReference type="AlphaFoldDB" id="A0A2P5EA19"/>
<keyword evidence="2" id="KW-1185">Reference proteome</keyword>
<evidence type="ECO:0000313" key="1">
    <source>
        <dbReference type="EMBL" id="PON82376.1"/>
    </source>
</evidence>
<evidence type="ECO:0000313" key="2">
    <source>
        <dbReference type="Proteomes" id="UP000237000"/>
    </source>
</evidence>
<dbReference type="InParanoid" id="A0A2P5EA19"/>
<organism evidence="1 2">
    <name type="scientific">Trema orientale</name>
    <name type="common">Charcoal tree</name>
    <name type="synonym">Celtis orientalis</name>
    <dbReference type="NCBI Taxonomy" id="63057"/>
    <lineage>
        <taxon>Eukaryota</taxon>
        <taxon>Viridiplantae</taxon>
        <taxon>Streptophyta</taxon>
        <taxon>Embryophyta</taxon>
        <taxon>Tracheophyta</taxon>
        <taxon>Spermatophyta</taxon>
        <taxon>Magnoliopsida</taxon>
        <taxon>eudicotyledons</taxon>
        <taxon>Gunneridae</taxon>
        <taxon>Pentapetalae</taxon>
        <taxon>rosids</taxon>
        <taxon>fabids</taxon>
        <taxon>Rosales</taxon>
        <taxon>Cannabaceae</taxon>
        <taxon>Trema</taxon>
    </lineage>
</organism>
<name>A0A2P5EA19_TREOI</name>
<gene>
    <name evidence="1" type="ORF">TorRG33x02_218710</name>
</gene>
<dbReference type="OrthoDB" id="1391789at2759"/>
<comment type="caution">
    <text evidence="1">The sequence shown here is derived from an EMBL/GenBank/DDBJ whole genome shotgun (WGS) entry which is preliminary data.</text>
</comment>
<reference evidence="2" key="1">
    <citation type="submission" date="2016-06" db="EMBL/GenBank/DDBJ databases">
        <title>Parallel loss of symbiosis genes in relatives of nitrogen-fixing non-legume Parasponia.</title>
        <authorList>
            <person name="Van Velzen R."/>
            <person name="Holmer R."/>
            <person name="Bu F."/>
            <person name="Rutten L."/>
            <person name="Van Zeijl A."/>
            <person name="Liu W."/>
            <person name="Santuari L."/>
            <person name="Cao Q."/>
            <person name="Sharma T."/>
            <person name="Shen D."/>
            <person name="Roswanjaya Y."/>
            <person name="Wardhani T."/>
            <person name="Kalhor M.S."/>
            <person name="Jansen J."/>
            <person name="Van den Hoogen J."/>
            <person name="Gungor B."/>
            <person name="Hartog M."/>
            <person name="Hontelez J."/>
            <person name="Verver J."/>
            <person name="Yang W.-C."/>
            <person name="Schijlen E."/>
            <person name="Repin R."/>
            <person name="Schilthuizen M."/>
            <person name="Schranz E."/>
            <person name="Heidstra R."/>
            <person name="Miyata K."/>
            <person name="Fedorova E."/>
            <person name="Kohlen W."/>
            <person name="Bisseling T."/>
            <person name="Smit S."/>
            <person name="Geurts R."/>
        </authorList>
    </citation>
    <scope>NUCLEOTIDE SEQUENCE [LARGE SCALE GENOMIC DNA]</scope>
    <source>
        <strain evidence="2">cv. RG33-2</strain>
    </source>
</reference>
<proteinExistence type="predicted"/>
<protein>
    <submittedName>
        <fullName evidence="1">Uncharacterized protein</fullName>
    </submittedName>
</protein>